<dbReference type="AlphaFoldDB" id="A0A1M7IBR6"/>
<accession>A0A1M7IBR6</accession>
<dbReference type="NCBIfam" id="TIGR00199">
    <property type="entry name" value="PncC_domain"/>
    <property type="match status" value="1"/>
</dbReference>
<dbReference type="STRING" id="29534.SAMN05444366_3085"/>
<reference evidence="3" key="1">
    <citation type="submission" date="2016-11" db="EMBL/GenBank/DDBJ databases">
        <authorList>
            <person name="Varghese N."/>
            <person name="Submissions S."/>
        </authorList>
    </citation>
    <scope>NUCLEOTIDE SEQUENCE [LARGE SCALE GENOMIC DNA]</scope>
    <source>
        <strain evidence="3">DSM 1811</strain>
    </source>
</reference>
<evidence type="ECO:0000313" key="3">
    <source>
        <dbReference type="Proteomes" id="UP000184121"/>
    </source>
</evidence>
<dbReference type="OrthoDB" id="6659578at2"/>
<organism evidence="2 3">
    <name type="scientific">Flavobacterium saccharophilum</name>
    <dbReference type="NCBI Taxonomy" id="29534"/>
    <lineage>
        <taxon>Bacteria</taxon>
        <taxon>Pseudomonadati</taxon>
        <taxon>Bacteroidota</taxon>
        <taxon>Flavobacteriia</taxon>
        <taxon>Flavobacteriales</taxon>
        <taxon>Flavobacteriaceae</taxon>
        <taxon>Flavobacterium</taxon>
    </lineage>
</organism>
<protein>
    <submittedName>
        <fullName evidence="2">Competence/damage-inducible protein cinA</fullName>
    </submittedName>
</protein>
<dbReference type="RefSeq" id="WP_072973805.1">
    <property type="nucleotide sequence ID" value="NZ_FRBY01000004.1"/>
</dbReference>
<evidence type="ECO:0000313" key="2">
    <source>
        <dbReference type="EMBL" id="SHM37887.1"/>
    </source>
</evidence>
<dbReference type="Gene3D" id="3.90.950.20">
    <property type="entry name" value="CinA-like"/>
    <property type="match status" value="1"/>
</dbReference>
<proteinExistence type="predicted"/>
<sequence length="159" mass="17327">MASKKVTACCKALIEKKWTITFVESASAGKMNYEFSAVFDSGKILIGGMVCYHTSMKEDLLHIPPGTIEKHTAESAIVTKLMAQNFHLHVKSDVCVALTGLTTPGGSESETKPVGTIFVHIVFPEKEIAIRFLFNGTAEEIIDQAIDAVADLILEEIKK</sequence>
<dbReference type="InterPro" id="IPR008136">
    <property type="entry name" value="CinA_C"/>
</dbReference>
<dbReference type="SUPFAM" id="SSF142433">
    <property type="entry name" value="CinA-like"/>
    <property type="match status" value="1"/>
</dbReference>
<feature type="domain" description="CinA C-terminal" evidence="1">
    <location>
        <begin position="7"/>
        <end position="155"/>
    </location>
</feature>
<keyword evidence="3" id="KW-1185">Reference proteome</keyword>
<gene>
    <name evidence="2" type="ORF">SAMN05444366_3085</name>
</gene>
<dbReference type="Pfam" id="PF02464">
    <property type="entry name" value="CinA"/>
    <property type="match status" value="1"/>
</dbReference>
<evidence type="ECO:0000259" key="1">
    <source>
        <dbReference type="Pfam" id="PF02464"/>
    </source>
</evidence>
<dbReference type="Proteomes" id="UP000184121">
    <property type="component" value="Unassembled WGS sequence"/>
</dbReference>
<dbReference type="EMBL" id="FRBY01000004">
    <property type="protein sequence ID" value="SHM37887.1"/>
    <property type="molecule type" value="Genomic_DNA"/>
</dbReference>
<dbReference type="InterPro" id="IPR036653">
    <property type="entry name" value="CinA-like_C"/>
</dbReference>
<name>A0A1M7IBR6_9FLAO</name>